<reference evidence="3" key="1">
    <citation type="journal article" date="2017" name="Nat. Commun.">
        <title>The asparagus genome sheds light on the origin and evolution of a young Y chromosome.</title>
        <authorList>
            <person name="Harkess A."/>
            <person name="Zhou J."/>
            <person name="Xu C."/>
            <person name="Bowers J.E."/>
            <person name="Van der Hulst R."/>
            <person name="Ayyampalayam S."/>
            <person name="Mercati F."/>
            <person name="Riccardi P."/>
            <person name="McKain M.R."/>
            <person name="Kakrana A."/>
            <person name="Tang H."/>
            <person name="Ray J."/>
            <person name="Groenendijk J."/>
            <person name="Arikit S."/>
            <person name="Mathioni S.M."/>
            <person name="Nakano M."/>
            <person name="Shan H."/>
            <person name="Telgmann-Rauber A."/>
            <person name="Kanno A."/>
            <person name="Yue Z."/>
            <person name="Chen H."/>
            <person name="Li W."/>
            <person name="Chen Y."/>
            <person name="Xu X."/>
            <person name="Zhang Y."/>
            <person name="Luo S."/>
            <person name="Chen H."/>
            <person name="Gao J."/>
            <person name="Mao Z."/>
            <person name="Pires J.C."/>
            <person name="Luo M."/>
            <person name="Kudrna D."/>
            <person name="Wing R.A."/>
            <person name="Meyers B.C."/>
            <person name="Yi K."/>
            <person name="Kong H."/>
            <person name="Lavrijsen P."/>
            <person name="Sunseri F."/>
            <person name="Falavigna A."/>
            <person name="Ye Y."/>
            <person name="Leebens-Mack J.H."/>
            <person name="Chen G."/>
        </authorList>
    </citation>
    <scope>NUCLEOTIDE SEQUENCE [LARGE SCALE GENOMIC DNA]</scope>
    <source>
        <strain evidence="3">cv. DH0086</strain>
    </source>
</reference>
<dbReference type="EMBL" id="CM007385">
    <property type="protein sequence ID" value="ONK70156.1"/>
    <property type="molecule type" value="Genomic_DNA"/>
</dbReference>
<name>A0A5P1EVU2_ASPOF</name>
<dbReference type="Gramene" id="ONK70156">
    <property type="protein sequence ID" value="ONK70156"/>
    <property type="gene ID" value="A4U43_C05F30850"/>
</dbReference>
<sequence length="312" mass="35268">MEEEKKPDESVSINKAQSSPCIIFFYEMKKQRYQTFFNLSKGCYIRNIEQMQNGMCFPTPQGWMLIVHPHGKHCCLFDPLTMSKKNLPSLQQEASPVTNLICTLSSSPTDENCTVLCADMGKRLLFFYQDGDTKWTLYKYNLGDNYLSNVATCDGKFYGLTLQDNFATIDCSPNPRINILEPLNIHWPVGASTRISYLVESCGEMYSVDCFKRAHKSNKTTHISVKKRDSSRQAWDTVYSIGGRVILLGSENSSASWSASELGVKGDCIYYVETNDKRVYCFDLEEGCTSVHMACSRLQPSGLTPMWILPAS</sequence>
<feature type="domain" description="KIB1-4 beta-propeller" evidence="1">
    <location>
        <begin position="36"/>
        <end position="280"/>
    </location>
</feature>
<protein>
    <recommendedName>
        <fullName evidence="1">KIB1-4 beta-propeller domain-containing protein</fullName>
    </recommendedName>
</protein>
<evidence type="ECO:0000313" key="3">
    <source>
        <dbReference type="Proteomes" id="UP000243459"/>
    </source>
</evidence>
<gene>
    <name evidence="2" type="ORF">A4U43_C05F30850</name>
</gene>
<dbReference type="Pfam" id="PF03478">
    <property type="entry name" value="Beta-prop_KIB1-4"/>
    <property type="match status" value="1"/>
</dbReference>
<accession>A0A5P1EVU2</accession>
<evidence type="ECO:0000313" key="2">
    <source>
        <dbReference type="EMBL" id="ONK70156.1"/>
    </source>
</evidence>
<keyword evidence="3" id="KW-1185">Reference proteome</keyword>
<dbReference type="OrthoDB" id="1863935at2759"/>
<dbReference type="InterPro" id="IPR005174">
    <property type="entry name" value="KIB1-4_b-propeller"/>
</dbReference>
<dbReference type="OMA" id="HRDSHET"/>
<proteinExistence type="predicted"/>
<dbReference type="PANTHER" id="PTHR40891:SF1">
    <property type="entry name" value="DUF295 DOMAIN-CONTAINING PROTEIN"/>
    <property type="match status" value="1"/>
</dbReference>
<organism evidence="2 3">
    <name type="scientific">Asparagus officinalis</name>
    <name type="common">Garden asparagus</name>
    <dbReference type="NCBI Taxonomy" id="4686"/>
    <lineage>
        <taxon>Eukaryota</taxon>
        <taxon>Viridiplantae</taxon>
        <taxon>Streptophyta</taxon>
        <taxon>Embryophyta</taxon>
        <taxon>Tracheophyta</taxon>
        <taxon>Spermatophyta</taxon>
        <taxon>Magnoliopsida</taxon>
        <taxon>Liliopsida</taxon>
        <taxon>Asparagales</taxon>
        <taxon>Asparagaceae</taxon>
        <taxon>Asparagoideae</taxon>
        <taxon>Asparagus</taxon>
    </lineage>
</organism>
<dbReference type="Proteomes" id="UP000243459">
    <property type="component" value="Chromosome 5"/>
</dbReference>
<dbReference type="AlphaFoldDB" id="A0A5P1EVU2"/>
<dbReference type="PANTHER" id="PTHR40891">
    <property type="entry name" value="DUF295 DOMAIN-CONTAINING PROTEIN"/>
    <property type="match status" value="1"/>
</dbReference>
<evidence type="ECO:0000259" key="1">
    <source>
        <dbReference type="Pfam" id="PF03478"/>
    </source>
</evidence>